<gene>
    <name evidence="2" type="ORF">I553_10570</name>
</gene>
<comment type="caution">
    <text evidence="2">The sequence shown here is derived from an EMBL/GenBank/DDBJ whole genome shotgun (WGS) entry which is preliminary data.</text>
</comment>
<name>X8DJX4_MYCXE</name>
<feature type="region of interest" description="Disordered" evidence="1">
    <location>
        <begin position="1"/>
        <end position="41"/>
    </location>
</feature>
<protein>
    <submittedName>
        <fullName evidence="2">Uncharacterized protein</fullName>
    </submittedName>
</protein>
<reference evidence="2" key="1">
    <citation type="submission" date="2014-01" db="EMBL/GenBank/DDBJ databases">
        <authorList>
            <person name="Brown-Elliot B."/>
            <person name="Wallace R."/>
            <person name="Lenaerts A."/>
            <person name="Ordway D."/>
            <person name="DeGroote M.A."/>
            <person name="Parker T."/>
            <person name="Sizemore C."/>
            <person name="Tallon L.J."/>
            <person name="Sadzewicz L.K."/>
            <person name="Sengamalay N."/>
            <person name="Fraser C.M."/>
            <person name="Hine E."/>
            <person name="Shefchek K.A."/>
            <person name="Das S.P."/>
            <person name="Tettelin H."/>
        </authorList>
    </citation>
    <scope>NUCLEOTIDE SEQUENCE [LARGE SCALE GENOMIC DNA]</scope>
    <source>
        <strain evidence="2">4042</strain>
    </source>
</reference>
<accession>X8DJX4</accession>
<sequence>MPTASSTIYNSSKRRAMSEAKTRKGSTLRRTAIHSSMRGYM</sequence>
<dbReference type="EMBL" id="JAOB01000016">
    <property type="protein sequence ID" value="EUA68306.1"/>
    <property type="molecule type" value="Genomic_DNA"/>
</dbReference>
<feature type="compositionally biased region" description="Polar residues" evidence="1">
    <location>
        <begin position="1"/>
        <end position="11"/>
    </location>
</feature>
<organism evidence="2">
    <name type="scientific">Mycobacterium xenopi 4042</name>
    <dbReference type="NCBI Taxonomy" id="1299334"/>
    <lineage>
        <taxon>Bacteria</taxon>
        <taxon>Bacillati</taxon>
        <taxon>Actinomycetota</taxon>
        <taxon>Actinomycetes</taxon>
        <taxon>Mycobacteriales</taxon>
        <taxon>Mycobacteriaceae</taxon>
        <taxon>Mycobacterium</taxon>
    </lineage>
</organism>
<evidence type="ECO:0000313" key="2">
    <source>
        <dbReference type="EMBL" id="EUA68306.1"/>
    </source>
</evidence>
<dbReference type="AlphaFoldDB" id="X8DJX4"/>
<evidence type="ECO:0000256" key="1">
    <source>
        <dbReference type="SAM" id="MobiDB-lite"/>
    </source>
</evidence>
<feature type="non-terminal residue" evidence="2">
    <location>
        <position position="41"/>
    </location>
</feature>
<proteinExistence type="predicted"/>